<dbReference type="EMBL" id="CP026260">
    <property type="protein sequence ID" value="AWP18104.1"/>
    <property type="molecule type" value="Genomic_DNA"/>
</dbReference>
<dbReference type="PANTHER" id="PTHR34035">
    <property type="entry name" value="TESTIS-EXPRESSED PROTEIN 47"/>
    <property type="match status" value="1"/>
</dbReference>
<reference evidence="4" key="5">
    <citation type="submission" date="2025-05" db="UniProtKB">
        <authorList>
            <consortium name="Ensembl"/>
        </authorList>
    </citation>
    <scope>IDENTIFICATION</scope>
</reference>
<dbReference type="AlphaFoldDB" id="A0A2U9CNB4"/>
<dbReference type="Proteomes" id="UP000438429">
    <property type="component" value="Unassembled WGS sequence"/>
</dbReference>
<dbReference type="PANTHER" id="PTHR34035:SF1">
    <property type="entry name" value="TESTIS-EXPRESSED PROTEIN 47"/>
    <property type="match status" value="1"/>
</dbReference>
<keyword evidence="5" id="KW-1185">Reference proteome</keyword>
<dbReference type="Pfam" id="PF24787">
    <property type="entry name" value="TEX47"/>
    <property type="match status" value="1"/>
</dbReference>
<reference evidence="4" key="3">
    <citation type="submission" date="2020-05" db="EMBL/GenBank/DDBJ databases">
        <authorList>
            <person name="Moser M."/>
        </authorList>
    </citation>
    <scope>NUCLEOTIDE SEQUENCE [LARGE SCALE GENOMIC DNA]</scope>
</reference>
<protein>
    <recommendedName>
        <fullName evidence="7">BLUF domain-containing protein</fullName>
    </recommendedName>
</protein>
<evidence type="ECO:0000313" key="2">
    <source>
        <dbReference type="EMBL" id="AWP18104.1"/>
    </source>
</evidence>
<dbReference type="Ensembl" id="ENSSMAT00000071697.1">
    <property type="protein sequence ID" value="ENSSMAP00000043796.1"/>
    <property type="gene ID" value="ENSSMAG00000035582.1"/>
</dbReference>
<reference evidence="3 6" key="2">
    <citation type="submission" date="2019-06" db="EMBL/GenBank/DDBJ databases">
        <title>Draft genomes of female and male turbot (Scophthalmus maximus).</title>
        <authorList>
            <person name="Xu H."/>
            <person name="Xu X.-W."/>
            <person name="Shao C."/>
            <person name="Chen S."/>
        </authorList>
    </citation>
    <scope>NUCLEOTIDE SEQUENCE [LARGE SCALE GENOMIC DNA]</scope>
    <source>
        <strain evidence="3">Ysfricsl-2016a</strain>
        <tissue evidence="3">Blood</tissue>
    </source>
</reference>
<dbReference type="RefSeq" id="XP_035468893.1">
    <property type="nucleotide sequence ID" value="XM_035613000.2"/>
</dbReference>
<dbReference type="Proteomes" id="UP000694558">
    <property type="component" value="Chromosome 18"/>
</dbReference>
<name>A0A2U9CNB4_SCOMX</name>
<reference evidence="4" key="4">
    <citation type="submission" date="2023-05" db="EMBL/GenBank/DDBJ databases">
        <title>High-quality long-read genome of Scophthalmus maximus.</title>
        <authorList>
            <person name="Lien S."/>
            <person name="Martinez P."/>
        </authorList>
    </citation>
    <scope>NUCLEOTIDE SEQUENCE [LARGE SCALE GENOMIC DNA]</scope>
</reference>
<reference evidence="2 5" key="1">
    <citation type="submission" date="2017-12" db="EMBL/GenBank/DDBJ databases">
        <title>Integrating genomic resources of turbot (Scophthalmus maximus) in depth evaluation of genetic and physical mapping variation across individuals.</title>
        <authorList>
            <person name="Martinez P."/>
        </authorList>
    </citation>
    <scope>NUCLEOTIDE SEQUENCE [LARGE SCALE GENOMIC DNA]</scope>
</reference>
<proteinExistence type="predicted"/>
<dbReference type="KEGG" id="smau:118287619"/>
<evidence type="ECO:0000313" key="3">
    <source>
        <dbReference type="EMBL" id="KAF0025821.1"/>
    </source>
</evidence>
<dbReference type="EMBL" id="VEVO01000020">
    <property type="protein sequence ID" value="KAF0025821.1"/>
    <property type="molecule type" value="Genomic_DNA"/>
</dbReference>
<dbReference type="InterPro" id="IPR055308">
    <property type="entry name" value="TEX47-like"/>
</dbReference>
<sequence>MAASRRDLKKSWENRGESATDDGGPRPTMLDACPGTVGETTVLQRLLVIARLPHDHVDRTELGAYYERLHFQLSKQYIWDHMTGLLLIYPNCVLHFIESSRDVLVSVVKDLEDMRQQTDCKLLEAAKVVLMAHDPLGRMFPQWSYKVLGEDDAVGDPTEQDEEDETTEGLVLGVLSELQVLSKQLETSKKALPGLVLDENPELIISHDDLEKLLRRDDLLSPRLYLQMYNSPLNVSMGFGQVIRSSCLTTV</sequence>
<dbReference type="OrthoDB" id="548795at2759"/>
<gene>
    <name evidence="4" type="primary">LOC118287619</name>
    <name evidence="3" type="ORF">F2P81_022702</name>
    <name evidence="2" type="ORF">SMAX5B_020544</name>
</gene>
<evidence type="ECO:0000313" key="4">
    <source>
        <dbReference type="Ensembl" id="ENSSMAP00000043796.1"/>
    </source>
</evidence>
<dbReference type="GeneTree" id="ENSGT00390000005565"/>
<dbReference type="Proteomes" id="UP000246464">
    <property type="component" value="Chromosome 18"/>
</dbReference>
<feature type="compositionally biased region" description="Basic and acidic residues" evidence="1">
    <location>
        <begin position="1"/>
        <end position="18"/>
    </location>
</feature>
<organism evidence="2 5">
    <name type="scientific">Scophthalmus maximus</name>
    <name type="common">Turbot</name>
    <name type="synonym">Psetta maxima</name>
    <dbReference type="NCBI Taxonomy" id="52904"/>
    <lineage>
        <taxon>Eukaryota</taxon>
        <taxon>Metazoa</taxon>
        <taxon>Chordata</taxon>
        <taxon>Craniata</taxon>
        <taxon>Vertebrata</taxon>
        <taxon>Euteleostomi</taxon>
        <taxon>Actinopterygii</taxon>
        <taxon>Neopterygii</taxon>
        <taxon>Teleostei</taxon>
        <taxon>Neoteleostei</taxon>
        <taxon>Acanthomorphata</taxon>
        <taxon>Carangaria</taxon>
        <taxon>Pleuronectiformes</taxon>
        <taxon>Pleuronectoidei</taxon>
        <taxon>Scophthalmidae</taxon>
        <taxon>Scophthalmus</taxon>
    </lineage>
</organism>
<evidence type="ECO:0000313" key="5">
    <source>
        <dbReference type="Proteomes" id="UP000246464"/>
    </source>
</evidence>
<evidence type="ECO:0008006" key="7">
    <source>
        <dbReference type="Google" id="ProtNLM"/>
    </source>
</evidence>
<dbReference type="GeneID" id="118287619"/>
<evidence type="ECO:0000313" key="6">
    <source>
        <dbReference type="Proteomes" id="UP000438429"/>
    </source>
</evidence>
<accession>A0A2U9CNB4</accession>
<feature type="region of interest" description="Disordered" evidence="1">
    <location>
        <begin position="1"/>
        <end position="28"/>
    </location>
</feature>
<evidence type="ECO:0000256" key="1">
    <source>
        <dbReference type="SAM" id="MobiDB-lite"/>
    </source>
</evidence>